<feature type="transmembrane region" description="Helical" evidence="5">
    <location>
        <begin position="12"/>
        <end position="29"/>
    </location>
</feature>
<dbReference type="WBParaSite" id="scaffold1507_cov164.g3205">
    <property type="protein sequence ID" value="scaffold1507_cov164.g3205"/>
    <property type="gene ID" value="scaffold1507_cov164.g3205"/>
</dbReference>
<dbReference type="PANTHER" id="PTHR23503:SF121">
    <property type="entry name" value="MAJOR FACILITATOR SUPERFAMILY (MFS) PROFILE DOMAIN-CONTAINING PROTEIN"/>
    <property type="match status" value="1"/>
</dbReference>
<dbReference type="PROSITE" id="PS00217">
    <property type="entry name" value="SUGAR_TRANSPORT_2"/>
    <property type="match status" value="1"/>
</dbReference>
<name>A0A915LN54_MELJA</name>
<dbReference type="GO" id="GO:0015149">
    <property type="term" value="F:hexose transmembrane transporter activity"/>
    <property type="evidence" value="ECO:0007669"/>
    <property type="project" value="TreeGrafter"/>
</dbReference>
<feature type="transmembrane region" description="Helical" evidence="5">
    <location>
        <begin position="819"/>
        <end position="837"/>
    </location>
</feature>
<dbReference type="InterPro" id="IPR045263">
    <property type="entry name" value="GLUT"/>
</dbReference>
<feature type="transmembrane region" description="Helical" evidence="5">
    <location>
        <begin position="354"/>
        <end position="372"/>
    </location>
</feature>
<keyword evidence="3 5" id="KW-1133">Transmembrane helix</keyword>
<dbReference type="InterPro" id="IPR020846">
    <property type="entry name" value="MFS_dom"/>
</dbReference>
<evidence type="ECO:0000313" key="7">
    <source>
        <dbReference type="Proteomes" id="UP000887561"/>
    </source>
</evidence>
<dbReference type="InterPro" id="IPR003663">
    <property type="entry name" value="Sugar/inositol_transpt"/>
</dbReference>
<feature type="transmembrane region" description="Helical" evidence="5">
    <location>
        <begin position="41"/>
        <end position="61"/>
    </location>
</feature>
<evidence type="ECO:0000259" key="6">
    <source>
        <dbReference type="PROSITE" id="PS50850"/>
    </source>
</evidence>
<evidence type="ECO:0000256" key="4">
    <source>
        <dbReference type="ARBA" id="ARBA00023136"/>
    </source>
</evidence>
<comment type="subcellular location">
    <subcellularLocation>
        <location evidence="1">Membrane</location>
        <topology evidence="1">Multi-pass membrane protein</topology>
    </subcellularLocation>
</comment>
<feature type="transmembrane region" description="Helical" evidence="5">
    <location>
        <begin position="105"/>
        <end position="124"/>
    </location>
</feature>
<dbReference type="Pfam" id="PF00083">
    <property type="entry name" value="Sugar_tr"/>
    <property type="match status" value="2"/>
</dbReference>
<proteinExistence type="predicted"/>
<dbReference type="InterPro" id="IPR005829">
    <property type="entry name" value="Sugar_transporter_CS"/>
</dbReference>
<keyword evidence="2 5" id="KW-0812">Transmembrane</keyword>
<dbReference type="InterPro" id="IPR005828">
    <property type="entry name" value="MFS_sugar_transport-like"/>
</dbReference>
<feature type="transmembrane region" description="Helical" evidence="5">
    <location>
        <begin position="73"/>
        <end position="93"/>
    </location>
</feature>
<evidence type="ECO:0000256" key="1">
    <source>
        <dbReference type="ARBA" id="ARBA00004141"/>
    </source>
</evidence>
<dbReference type="GO" id="GO:0016020">
    <property type="term" value="C:membrane"/>
    <property type="evidence" value="ECO:0007669"/>
    <property type="project" value="UniProtKB-SubCell"/>
</dbReference>
<feature type="transmembrane region" description="Helical" evidence="5">
    <location>
        <begin position="253"/>
        <end position="274"/>
    </location>
</feature>
<dbReference type="PANTHER" id="PTHR23503">
    <property type="entry name" value="SOLUTE CARRIER FAMILY 2"/>
    <property type="match status" value="1"/>
</dbReference>
<feature type="domain" description="Major facilitator superfamily (MFS) profile" evidence="6">
    <location>
        <begin position="1"/>
        <end position="376"/>
    </location>
</feature>
<accession>A0A915LN54</accession>
<feature type="transmembrane region" description="Helical" evidence="5">
    <location>
        <begin position="787"/>
        <end position="807"/>
    </location>
</feature>
<dbReference type="Gene3D" id="1.20.1250.20">
    <property type="entry name" value="MFS general substrate transporter like domains"/>
    <property type="match status" value="2"/>
</dbReference>
<feature type="transmembrane region" description="Helical" evidence="5">
    <location>
        <begin position="186"/>
        <end position="209"/>
    </location>
</feature>
<feature type="transmembrane region" description="Helical" evidence="5">
    <location>
        <begin position="502"/>
        <end position="525"/>
    </location>
</feature>
<dbReference type="PROSITE" id="PS50850">
    <property type="entry name" value="MFS"/>
    <property type="match status" value="2"/>
</dbReference>
<keyword evidence="7" id="KW-1185">Reference proteome</keyword>
<feature type="domain" description="Major facilitator superfamily (MFS) profile" evidence="6">
    <location>
        <begin position="385"/>
        <end position="841"/>
    </location>
</feature>
<reference evidence="8" key="1">
    <citation type="submission" date="2022-11" db="UniProtKB">
        <authorList>
            <consortium name="WormBaseParasite"/>
        </authorList>
    </citation>
    <scope>IDENTIFICATION</scope>
</reference>
<evidence type="ECO:0000256" key="3">
    <source>
        <dbReference type="ARBA" id="ARBA00022989"/>
    </source>
</evidence>
<organism evidence="7 8">
    <name type="scientific">Meloidogyne javanica</name>
    <name type="common">Root-knot nematode worm</name>
    <dbReference type="NCBI Taxonomy" id="6303"/>
    <lineage>
        <taxon>Eukaryota</taxon>
        <taxon>Metazoa</taxon>
        <taxon>Ecdysozoa</taxon>
        <taxon>Nematoda</taxon>
        <taxon>Chromadorea</taxon>
        <taxon>Rhabditida</taxon>
        <taxon>Tylenchina</taxon>
        <taxon>Tylenchomorpha</taxon>
        <taxon>Tylenchoidea</taxon>
        <taxon>Meloidogynidae</taxon>
        <taxon>Meloidogyninae</taxon>
        <taxon>Meloidogyne</taxon>
        <taxon>Meloidogyne incognita group</taxon>
    </lineage>
</organism>
<feature type="transmembrane region" description="Helical" evidence="5">
    <location>
        <begin position="286"/>
        <end position="309"/>
    </location>
</feature>
<feature type="transmembrane region" description="Helical" evidence="5">
    <location>
        <begin position="748"/>
        <end position="766"/>
    </location>
</feature>
<dbReference type="InterPro" id="IPR036259">
    <property type="entry name" value="MFS_trans_sf"/>
</dbReference>
<dbReference type="SUPFAM" id="SSF103473">
    <property type="entry name" value="MFS general substrate transporter"/>
    <property type="match status" value="2"/>
</dbReference>
<feature type="transmembrane region" description="Helical" evidence="5">
    <location>
        <begin position="442"/>
        <end position="462"/>
    </location>
</feature>
<evidence type="ECO:0000313" key="8">
    <source>
        <dbReference type="WBParaSite" id="scaffold1507_cov164.g3205"/>
    </source>
</evidence>
<feature type="transmembrane region" description="Helical" evidence="5">
    <location>
        <begin position="229"/>
        <end position="246"/>
    </location>
</feature>
<feature type="transmembrane region" description="Helical" evidence="5">
    <location>
        <begin position="569"/>
        <end position="588"/>
    </location>
</feature>
<feature type="transmembrane region" description="Helical" evidence="5">
    <location>
        <begin position="321"/>
        <end position="342"/>
    </location>
</feature>
<feature type="transmembrane region" description="Helical" evidence="5">
    <location>
        <begin position="537"/>
        <end position="557"/>
    </location>
</feature>
<feature type="transmembrane region" description="Helical" evidence="5">
    <location>
        <begin position="718"/>
        <end position="742"/>
    </location>
</feature>
<dbReference type="AlphaFoldDB" id="A0A915LN54"/>
<keyword evidence="4 5" id="KW-0472">Membrane</keyword>
<protein>
    <submittedName>
        <fullName evidence="8">Major facilitator superfamily (MFS) profile domain-containing protein</fullName>
    </submittedName>
</protein>
<evidence type="ECO:0000256" key="5">
    <source>
        <dbReference type="SAM" id="Phobius"/>
    </source>
</evidence>
<feature type="transmembrane region" description="Helical" evidence="5">
    <location>
        <begin position="688"/>
        <end position="711"/>
    </location>
</feature>
<evidence type="ECO:0000256" key="2">
    <source>
        <dbReference type="ARBA" id="ARBA00022692"/>
    </source>
</evidence>
<feature type="transmembrane region" description="Helical" evidence="5">
    <location>
        <begin position="653"/>
        <end position="676"/>
    </location>
</feature>
<sequence length="931" mass="103261">MRLSECLGRRNALIVNGWINVFGALLEYFSKAMASPELLIFGRLVLGAVMGLSTGLVPMYLMEITPTKYRGAAGTLHMVAVAFSDWFSLFIGLPEILGNTQSWPLAFAFPGIPALLLCCILPFCPESPKFTLFTRGDASKAVLDLKRFVDDNEAEYMFEALEREAIMINEGPGTYKQIFTERSLRVPLLISIMVMITQQFTGCSAVFAYSTDMFLNAGIRGQMARFSTLAVGIAYFLFALTAPFLIERAGRRILLIFQLSMCSLSLTLLSFFMWLQNFGGHVWAGYATIGALIFYMCVYGIGCAVPWLITGELFPTKYRASAITVAVSVAWSLSFVVSTCYLPFQQLVGNSLSYIPFIIVSGCGAVFVYWVLPETRGKQAMDIVREIRQRARSLTSGQSPMRIQPIKDTRSCDETTPLLSTLIKWLNQTYSSRGELKTEAELNMVWSMIVSCVAIGAIFGALSTKPLSERLGRRNGLIFNGIFNVIGALLEYLAKPLSSPEILVIGRIILGVNMGLTSGLVPMYLMEITPTKYRGSAGTCHMVAVAFSDWFSMLLALPEVFGGDETWPIAFGFPGIPAFLLCCILPFCPESPKFSLLIKQDRVATLNDIGRLVDVHEGQQMYEDLTREKTNSDTNENISVSYLFTSKELRMPLIICVWVMVAQQFTGAAAIFAYSTNMFLNAGLEPQIARFSTLGISIIYFLFACSSVHLIERKGRRALSLFQLSTVTASLTAMSIFTWAQAYYNINLASYGAIAALLAYMCGYGIGSPIPWMIASEIFPTKYRSSAVTIAISVAWSLVFIISLAYLPFKQWVGVSASYLPFIIVSAISTCFVYFLLPETRNKHTNEIAQDIQFRSDTIRRYSLNILPSVGSSMGISPSNEASEDMRQHLIPRTKSFNSPSTPPYKYSSFAFTPPGETSENFLTKFWGQKR</sequence>
<dbReference type="Proteomes" id="UP000887561">
    <property type="component" value="Unplaced"/>
</dbReference>
<dbReference type="PRINTS" id="PR00171">
    <property type="entry name" value="SUGRTRNSPORT"/>
</dbReference>